<organism evidence="8 9">
    <name type="scientific">Batrachochytrium salamandrivorans</name>
    <dbReference type="NCBI Taxonomy" id="1357716"/>
    <lineage>
        <taxon>Eukaryota</taxon>
        <taxon>Fungi</taxon>
        <taxon>Fungi incertae sedis</taxon>
        <taxon>Chytridiomycota</taxon>
        <taxon>Chytridiomycota incertae sedis</taxon>
        <taxon>Chytridiomycetes</taxon>
        <taxon>Rhizophydiales</taxon>
        <taxon>Rhizophydiales incertae sedis</taxon>
        <taxon>Batrachochytrium</taxon>
    </lineage>
</organism>
<feature type="region of interest" description="Disordered" evidence="5">
    <location>
        <begin position="133"/>
        <end position="157"/>
    </location>
</feature>
<feature type="compositionally biased region" description="Low complexity" evidence="5">
    <location>
        <begin position="134"/>
        <end position="145"/>
    </location>
</feature>
<evidence type="ECO:0000256" key="4">
    <source>
        <dbReference type="ARBA" id="ARBA00023136"/>
    </source>
</evidence>
<comment type="subcellular location">
    <subcellularLocation>
        <location evidence="1">Membrane</location>
        <topology evidence="1">Multi-pass membrane protein</topology>
    </subcellularLocation>
</comment>
<feature type="region of interest" description="Disordered" evidence="5">
    <location>
        <begin position="82"/>
        <end position="103"/>
    </location>
</feature>
<feature type="domain" description="EXS" evidence="7">
    <location>
        <begin position="321"/>
        <end position="593"/>
    </location>
</feature>
<feature type="transmembrane region" description="Helical" evidence="6">
    <location>
        <begin position="361"/>
        <end position="381"/>
    </location>
</feature>
<evidence type="ECO:0000313" key="8">
    <source>
        <dbReference type="EMBL" id="KAH6596465.1"/>
    </source>
</evidence>
<keyword evidence="2 6" id="KW-0812">Transmembrane</keyword>
<reference evidence="8 9" key="1">
    <citation type="submission" date="2021-02" db="EMBL/GenBank/DDBJ databases">
        <title>Variation within the Batrachochytrium salamandrivorans European outbreak.</title>
        <authorList>
            <person name="Kelly M."/>
            <person name="Pasmans F."/>
            <person name="Shea T.P."/>
            <person name="Munoz J.F."/>
            <person name="Carranza S."/>
            <person name="Cuomo C.A."/>
            <person name="Martel A."/>
        </authorList>
    </citation>
    <scope>NUCLEOTIDE SEQUENCE [LARGE SCALE GENOMIC DNA]</scope>
    <source>
        <strain evidence="8 9">AMFP18/2</strain>
    </source>
</reference>
<evidence type="ECO:0000256" key="5">
    <source>
        <dbReference type="SAM" id="MobiDB-lite"/>
    </source>
</evidence>
<feature type="compositionally biased region" description="Low complexity" evidence="5">
    <location>
        <begin position="82"/>
        <end position="96"/>
    </location>
</feature>
<sequence length="593" mass="66692">MPIYSSILIRARPFLALLAVCLLLLLLVAYPTDDLLLYLLGLPVYLHVLLLLNFGLWCWASNLHILNMVGIDTSVLLEGPITTPTTSPNSASTDASGHSQNPLSDRNIVDIPHSPEPTDYCTNNTALHNYKPATSTSVSSNSVTRNSKRITANTNGSTPLRHHRTIRALYVLSFAFTTLNVVTLWLFSTFSAKWGEENAEFIPLITYIIVLFVTVNPWNIAYYKERSKFLRSIWRSAFGGVFSVVPFSDVILSDILTSFSRVVGDMQLVFCDLVLVSNVADPKPSADNISQLPADQIKMMAQTSGLGGSGGHIDQSSLSDSMSLLTDIVAPMLIALPFLFRLRQCISEYMLTKDLQHKRRHMANAIKYLTSMPVIFSAFQINRLRVLSHSDLGMDPETYSFQFNSAVGLWVLFSTINSLYSLYWDVVMDWNLCAPTPTRSSTYIQVCSPTAPKSNSLNTSSPSSFLLPLVGSAHRDKLASDDPAYSRSYQRAPFMLRRIRHFRYLAPYYLAIAVNCVLRLSWVAKVSLLYRLVDVYGHHESISRYILDAQLLGTLVAVDLVLKILEIVRRWVWVFFRIEREWVSKQESSILAY</sequence>
<dbReference type="EMBL" id="JAFCIX010000227">
    <property type="protein sequence ID" value="KAH6596465.1"/>
    <property type="molecule type" value="Genomic_DNA"/>
</dbReference>
<feature type="transmembrane region" description="Helical" evidence="6">
    <location>
        <begin position="322"/>
        <end position="340"/>
    </location>
</feature>
<gene>
    <name evidence="8" type="ORF">BASA50_005170</name>
</gene>
<evidence type="ECO:0000256" key="3">
    <source>
        <dbReference type="ARBA" id="ARBA00022989"/>
    </source>
</evidence>
<feature type="transmembrane region" description="Helical" evidence="6">
    <location>
        <begin position="39"/>
        <end position="60"/>
    </location>
</feature>
<protein>
    <recommendedName>
        <fullName evidence="7">EXS domain-containing protein</fullName>
    </recommendedName>
</protein>
<accession>A0ABQ8FGU9</accession>
<dbReference type="PANTHER" id="PTHR10783:SF46">
    <property type="entry name" value="PROTEIN ERD1 HOMOLOG 2"/>
    <property type="match status" value="1"/>
</dbReference>
<evidence type="ECO:0000256" key="6">
    <source>
        <dbReference type="SAM" id="Phobius"/>
    </source>
</evidence>
<proteinExistence type="predicted"/>
<dbReference type="InterPro" id="IPR004342">
    <property type="entry name" value="EXS_C"/>
</dbReference>
<evidence type="ECO:0000313" key="9">
    <source>
        <dbReference type="Proteomes" id="UP001648503"/>
    </source>
</evidence>
<evidence type="ECO:0000256" key="2">
    <source>
        <dbReference type="ARBA" id="ARBA00022692"/>
    </source>
</evidence>
<dbReference type="PROSITE" id="PS51380">
    <property type="entry name" value="EXS"/>
    <property type="match status" value="1"/>
</dbReference>
<feature type="transmembrane region" description="Helical" evidence="6">
    <location>
        <begin position="504"/>
        <end position="522"/>
    </location>
</feature>
<dbReference type="PANTHER" id="PTHR10783">
    <property type="entry name" value="XENOTROPIC AND POLYTROPIC RETROVIRUS RECEPTOR 1-RELATED"/>
    <property type="match status" value="1"/>
</dbReference>
<name>A0ABQ8FGU9_9FUNG</name>
<evidence type="ECO:0000256" key="1">
    <source>
        <dbReference type="ARBA" id="ARBA00004141"/>
    </source>
</evidence>
<feature type="transmembrane region" description="Helical" evidence="6">
    <location>
        <begin position="233"/>
        <end position="252"/>
    </location>
</feature>
<dbReference type="Proteomes" id="UP001648503">
    <property type="component" value="Unassembled WGS sequence"/>
</dbReference>
<dbReference type="Pfam" id="PF03124">
    <property type="entry name" value="EXS"/>
    <property type="match status" value="1"/>
</dbReference>
<keyword evidence="3 6" id="KW-1133">Transmembrane helix</keyword>
<feature type="transmembrane region" description="Helical" evidence="6">
    <location>
        <begin position="168"/>
        <end position="189"/>
    </location>
</feature>
<comment type="caution">
    <text evidence="8">The sequence shown here is derived from an EMBL/GenBank/DDBJ whole genome shotgun (WGS) entry which is preliminary data.</text>
</comment>
<evidence type="ECO:0000259" key="7">
    <source>
        <dbReference type="PROSITE" id="PS51380"/>
    </source>
</evidence>
<keyword evidence="4 6" id="KW-0472">Membrane</keyword>
<feature type="transmembrane region" description="Helical" evidence="6">
    <location>
        <begin position="401"/>
        <end position="420"/>
    </location>
</feature>
<keyword evidence="9" id="KW-1185">Reference proteome</keyword>
<feature type="transmembrane region" description="Helical" evidence="6">
    <location>
        <begin position="201"/>
        <end position="221"/>
    </location>
</feature>